<proteinExistence type="predicted"/>
<dbReference type="Proteomes" id="UP000492821">
    <property type="component" value="Unassembled WGS sequence"/>
</dbReference>
<dbReference type="AlphaFoldDB" id="A0A7E4V9J4"/>
<feature type="compositionally biased region" description="Low complexity" evidence="1">
    <location>
        <begin position="20"/>
        <end position="60"/>
    </location>
</feature>
<protein>
    <submittedName>
        <fullName evidence="4">G_PROTEIN_RECEP_F1_2 domain-containing protein</fullName>
    </submittedName>
</protein>
<feature type="transmembrane region" description="Helical" evidence="2">
    <location>
        <begin position="93"/>
        <end position="110"/>
    </location>
</feature>
<evidence type="ECO:0000256" key="2">
    <source>
        <dbReference type="SAM" id="Phobius"/>
    </source>
</evidence>
<evidence type="ECO:0000313" key="3">
    <source>
        <dbReference type="Proteomes" id="UP000492821"/>
    </source>
</evidence>
<feature type="region of interest" description="Disordered" evidence="1">
    <location>
        <begin position="1"/>
        <end position="85"/>
    </location>
</feature>
<keyword evidence="2" id="KW-1133">Transmembrane helix</keyword>
<accession>A0A7E4V9J4</accession>
<keyword evidence="2" id="KW-0472">Membrane</keyword>
<keyword evidence="2" id="KW-0812">Transmembrane</keyword>
<evidence type="ECO:0000313" key="4">
    <source>
        <dbReference type="WBParaSite" id="Pan_g17754.t2"/>
    </source>
</evidence>
<dbReference type="WBParaSite" id="Pan_g17754.t2">
    <property type="protein sequence ID" value="Pan_g17754.t2"/>
    <property type="gene ID" value="Pan_g17754"/>
</dbReference>
<feature type="compositionally biased region" description="Low complexity" evidence="1">
    <location>
        <begin position="68"/>
        <end position="77"/>
    </location>
</feature>
<organism evidence="3 4">
    <name type="scientific">Panagrellus redivivus</name>
    <name type="common">Microworm</name>
    <dbReference type="NCBI Taxonomy" id="6233"/>
    <lineage>
        <taxon>Eukaryota</taxon>
        <taxon>Metazoa</taxon>
        <taxon>Ecdysozoa</taxon>
        <taxon>Nematoda</taxon>
        <taxon>Chromadorea</taxon>
        <taxon>Rhabditida</taxon>
        <taxon>Tylenchina</taxon>
        <taxon>Panagrolaimomorpha</taxon>
        <taxon>Panagrolaimoidea</taxon>
        <taxon>Panagrolaimidae</taxon>
        <taxon>Panagrellus</taxon>
    </lineage>
</organism>
<feature type="transmembrane region" description="Helical" evidence="2">
    <location>
        <begin position="122"/>
        <end position="150"/>
    </location>
</feature>
<evidence type="ECO:0000256" key="1">
    <source>
        <dbReference type="SAM" id="MobiDB-lite"/>
    </source>
</evidence>
<sequence length="166" mass="18560">MGKRGHNNNYNSAPSKKNKNQQPQRGQNQQQNAQNRPNAPNQADGSQSTSSASPANTPRPATTPRPPQATTTTAPANDTVLTPEQQQRETNALIRWAVAYLAGYSFYTTSVGTYDLKFYNGYRLLLCVSAITCFYHNCAMILILCLLCAIHDRIAEILIFWYYTRP</sequence>
<reference evidence="3" key="1">
    <citation type="journal article" date="2013" name="Genetics">
        <title>The draft genome and transcriptome of Panagrellus redivivus are shaped by the harsh demands of a free-living lifestyle.</title>
        <authorList>
            <person name="Srinivasan J."/>
            <person name="Dillman A.R."/>
            <person name="Macchietto M.G."/>
            <person name="Heikkinen L."/>
            <person name="Lakso M."/>
            <person name="Fracchia K.M."/>
            <person name="Antoshechkin I."/>
            <person name="Mortazavi A."/>
            <person name="Wong G."/>
            <person name="Sternberg P.W."/>
        </authorList>
    </citation>
    <scope>NUCLEOTIDE SEQUENCE [LARGE SCALE GENOMIC DNA]</scope>
    <source>
        <strain evidence="3">MT8872</strain>
    </source>
</reference>
<reference evidence="4" key="2">
    <citation type="submission" date="2020-10" db="UniProtKB">
        <authorList>
            <consortium name="WormBaseParasite"/>
        </authorList>
    </citation>
    <scope>IDENTIFICATION</scope>
</reference>
<keyword evidence="3" id="KW-1185">Reference proteome</keyword>
<name>A0A7E4V9J4_PANRE</name>